<dbReference type="AlphaFoldDB" id="A0A0F9QDA1"/>
<reference evidence="2" key="1">
    <citation type="journal article" date="2015" name="Nature">
        <title>Complex archaea that bridge the gap between prokaryotes and eukaryotes.</title>
        <authorList>
            <person name="Spang A."/>
            <person name="Saw J.H."/>
            <person name="Jorgensen S.L."/>
            <person name="Zaremba-Niedzwiedzka K."/>
            <person name="Martijn J."/>
            <person name="Lind A.E."/>
            <person name="van Eijk R."/>
            <person name="Schleper C."/>
            <person name="Guy L."/>
            <person name="Ettema T.J."/>
        </authorList>
    </citation>
    <scope>NUCLEOTIDE SEQUENCE</scope>
</reference>
<dbReference type="EMBL" id="LAZR01001612">
    <property type="protein sequence ID" value="KKN41990.1"/>
    <property type="molecule type" value="Genomic_DNA"/>
</dbReference>
<name>A0A0F9QDA1_9ZZZZ</name>
<evidence type="ECO:0000256" key="1">
    <source>
        <dbReference type="SAM" id="Phobius"/>
    </source>
</evidence>
<accession>A0A0F9QDA1</accession>
<evidence type="ECO:0000313" key="2">
    <source>
        <dbReference type="EMBL" id="KKN41990.1"/>
    </source>
</evidence>
<organism evidence="2">
    <name type="scientific">marine sediment metagenome</name>
    <dbReference type="NCBI Taxonomy" id="412755"/>
    <lineage>
        <taxon>unclassified sequences</taxon>
        <taxon>metagenomes</taxon>
        <taxon>ecological metagenomes</taxon>
    </lineage>
</organism>
<keyword evidence="1" id="KW-0812">Transmembrane</keyword>
<sequence length="53" mass="5564">MSDTEDTIYSIIAVALMGLFGVAAVVVNFGGGCYVRATYGRQDQATCSRIGKS</sequence>
<keyword evidence="1" id="KW-1133">Transmembrane helix</keyword>
<feature type="transmembrane region" description="Helical" evidence="1">
    <location>
        <begin position="12"/>
        <end position="35"/>
    </location>
</feature>
<proteinExistence type="predicted"/>
<gene>
    <name evidence="2" type="ORF">LCGC14_0717940</name>
</gene>
<protein>
    <submittedName>
        <fullName evidence="2">Uncharacterized protein</fullName>
    </submittedName>
</protein>
<comment type="caution">
    <text evidence="2">The sequence shown here is derived from an EMBL/GenBank/DDBJ whole genome shotgun (WGS) entry which is preliminary data.</text>
</comment>
<keyword evidence="1" id="KW-0472">Membrane</keyword>